<evidence type="ECO:0000313" key="4">
    <source>
        <dbReference type="Proteomes" id="UP000184774"/>
    </source>
</evidence>
<keyword evidence="5" id="KW-1185">Reference proteome</keyword>
<evidence type="ECO:0000313" key="2">
    <source>
        <dbReference type="EMBL" id="QMV13918.1"/>
    </source>
</evidence>
<name>A0A1N6M6V3_9VIBR</name>
<dbReference type="Proteomes" id="UP000515264">
    <property type="component" value="Chromosome 1"/>
</dbReference>
<protein>
    <submittedName>
        <fullName evidence="3">TfuA-like protein</fullName>
    </submittedName>
</protein>
<proteinExistence type="predicted"/>
<sequence length="453" mass="51129">MSIILFSGPTITAQEVHRLLDADCRPPAKQGDIYLATHDKPKVIVLIDGYFESVPAVWHKEILYALSLGINVYGCASMGALRAAELASLGMEGFGEVFKRFHSGELEDDDEVALVHGPAELGYPAISVPMVNIRATLAAATQNQIITPHEEARLTEVLKQHHYPQRTYQQLKQQATALLSEEKSLLLQIFIEQHTVNIKKQDAVALLEHLNGLTDTSPGFNGKQDAINNKPVHHFARTDTWERLTSHLDYQKKLSDHSLSPEELVRELKLDGCFLDLKQQALCRKSALRTASSHRPVLTGSQQQNALIELAFRQFAYIDQTLNFDRLATWLASQGIDECNFDLLVNEQSLLAWLESIDPQLEGDILDILKLNNRYADYQARIAFKRQAPTLAIQDLTINEQQLWEWFFAVKHPDSPTQNPNDVWQILGFHSLDELKSAVVQDFQYQMQSGEQG</sequence>
<dbReference type="Proteomes" id="UP000184774">
    <property type="component" value="Unassembled WGS sequence"/>
</dbReference>
<evidence type="ECO:0000313" key="3">
    <source>
        <dbReference type="EMBL" id="SIO95182.1"/>
    </source>
</evidence>
<accession>A0A1N6M6V3</accession>
<dbReference type="RefSeq" id="WP_074373696.1">
    <property type="nucleotide sequence ID" value="NZ_AP024907.1"/>
</dbReference>
<dbReference type="OrthoDB" id="118811at2"/>
<reference evidence="2" key="2">
    <citation type="submission" date="2019-11" db="EMBL/GenBank/DDBJ databases">
        <authorList>
            <person name="January G."/>
            <person name="Bunk B."/>
        </authorList>
    </citation>
    <scope>NUCLEOTIDE SEQUENCE</scope>
    <source>
        <strain evidence="2">3.6</strain>
    </source>
</reference>
<dbReference type="Pfam" id="PF07812">
    <property type="entry name" value="TfuA"/>
    <property type="match status" value="1"/>
</dbReference>
<reference evidence="2 5" key="3">
    <citation type="journal article" date="2020" name="J. Nat. Prod.">
        <title>Genomics-Metabolomics Profiling Disclosed Marine Vibrio spartinae 3.6 as a Producer of a New Branched Side Chain Prodigiosin.</title>
        <authorList>
            <person name="Vitale G.A."/>
            <person name="Sciarretta M."/>
            <person name="Palma Esposito F."/>
            <person name="January G.G."/>
            <person name="Giaccio M."/>
            <person name="Bunk B."/>
            <person name="Sproer C."/>
            <person name="Bajerski F."/>
            <person name="Power D."/>
            <person name="Festa C."/>
            <person name="Monti M.C."/>
            <person name="D'Auria M.V."/>
            <person name="de Pascale D."/>
        </authorList>
    </citation>
    <scope>NUCLEOTIDE SEQUENCE [LARGE SCALE GENOMIC DNA]</scope>
    <source>
        <strain evidence="2 5">3.6</strain>
    </source>
</reference>
<reference evidence="3 4" key="1">
    <citation type="submission" date="2016-12" db="EMBL/GenBank/DDBJ databases">
        <authorList>
            <person name="Song W.-J."/>
            <person name="Kurnit D.M."/>
        </authorList>
    </citation>
    <scope>NUCLEOTIDE SEQUENCE [LARGE SCALE GENOMIC DNA]</scope>
    <source>
        <strain evidence="3 4">CECT 9026</strain>
    </source>
</reference>
<organism evidence="3 4">
    <name type="scientific">Vibrio spartinae</name>
    <dbReference type="NCBI Taxonomy" id="1918945"/>
    <lineage>
        <taxon>Bacteria</taxon>
        <taxon>Pseudomonadati</taxon>
        <taxon>Pseudomonadota</taxon>
        <taxon>Gammaproteobacteria</taxon>
        <taxon>Vibrionales</taxon>
        <taxon>Vibrionaceae</taxon>
        <taxon>Vibrio</taxon>
    </lineage>
</organism>
<evidence type="ECO:0000313" key="5">
    <source>
        <dbReference type="Proteomes" id="UP000515264"/>
    </source>
</evidence>
<dbReference type="InterPro" id="IPR012924">
    <property type="entry name" value="TfuA_core"/>
</dbReference>
<feature type="domain" description="TfuA-like core" evidence="1">
    <location>
        <begin position="48"/>
        <end position="167"/>
    </location>
</feature>
<gene>
    <name evidence="3" type="ORF">VSP9026_02923</name>
    <name evidence="2" type="ORF">Vspart_01165</name>
</gene>
<dbReference type="EMBL" id="CP046268">
    <property type="protein sequence ID" value="QMV13918.1"/>
    <property type="molecule type" value="Genomic_DNA"/>
</dbReference>
<dbReference type="EMBL" id="FSSB01000018">
    <property type="protein sequence ID" value="SIO95182.1"/>
    <property type="molecule type" value="Genomic_DNA"/>
</dbReference>
<dbReference type="AlphaFoldDB" id="A0A1N6M6V3"/>
<evidence type="ECO:0000259" key="1">
    <source>
        <dbReference type="Pfam" id="PF07812"/>
    </source>
</evidence>